<proteinExistence type="predicted"/>
<dbReference type="GeneID" id="393341"/>
<dbReference type="AGR" id="ZFIN:ZDB-GENE-040426-1348"/>
<reference evidence="7" key="2">
    <citation type="journal article" date="2013" name="Nature">
        <title>The zebrafish reference genome sequence and its relationship to the human genome.</title>
        <authorList>
            <consortium name="Genome Reference Consortium Zebrafish"/>
            <person name="Howe K."/>
            <person name="Clark M.D."/>
            <person name="Torroja C.F."/>
            <person name="Torrance J."/>
            <person name="Berthelot C."/>
            <person name="Muffato M."/>
            <person name="Collins J.E."/>
            <person name="Humphray S."/>
            <person name="McLaren K."/>
            <person name="Matthews L."/>
            <person name="McLaren S."/>
            <person name="Sealy I."/>
            <person name="Caccamo M."/>
            <person name="Churcher C."/>
            <person name="Scott C."/>
            <person name="Barrett J.C."/>
            <person name="Koch R."/>
            <person name="Rauch G.J."/>
            <person name="White S."/>
            <person name="Chow W."/>
            <person name="Kilian B."/>
            <person name="Quintais L.T."/>
            <person name="Guerra-Assuncao J.A."/>
            <person name="Zhou Y."/>
            <person name="Gu Y."/>
            <person name="Yen J."/>
            <person name="Vogel J.H."/>
            <person name="Eyre T."/>
            <person name="Redmond S."/>
            <person name="Banerjee R."/>
            <person name="Chi J."/>
            <person name="Fu B."/>
            <person name="Langley E."/>
            <person name="Maguire S.F."/>
            <person name="Laird G.K."/>
            <person name="Lloyd D."/>
            <person name="Kenyon E."/>
            <person name="Donaldson S."/>
            <person name="Sehra H."/>
            <person name="Almeida-King J."/>
            <person name="Loveland J."/>
            <person name="Trevanion S."/>
            <person name="Jones M."/>
            <person name="Quail M."/>
            <person name="Willey D."/>
            <person name="Hunt A."/>
            <person name="Burton J."/>
            <person name="Sims S."/>
            <person name="McLay K."/>
            <person name="Plumb B."/>
            <person name="Davis J."/>
            <person name="Clee C."/>
            <person name="Oliver K."/>
            <person name="Clark R."/>
            <person name="Riddle C."/>
            <person name="Elliot D."/>
            <person name="Eliott D."/>
            <person name="Threadgold G."/>
            <person name="Harden G."/>
            <person name="Ware D."/>
            <person name="Begum S."/>
            <person name="Mortimore B."/>
            <person name="Mortimer B."/>
            <person name="Kerry G."/>
            <person name="Heath P."/>
            <person name="Phillimore B."/>
            <person name="Tracey A."/>
            <person name="Corby N."/>
            <person name="Dunn M."/>
            <person name="Johnson C."/>
            <person name="Wood J."/>
            <person name="Clark S."/>
            <person name="Pelan S."/>
            <person name="Griffiths G."/>
            <person name="Smith M."/>
            <person name="Glithero R."/>
            <person name="Howden P."/>
            <person name="Barker N."/>
            <person name="Lloyd C."/>
            <person name="Stevens C."/>
            <person name="Harley J."/>
            <person name="Holt K."/>
            <person name="Panagiotidis G."/>
            <person name="Lovell J."/>
            <person name="Beasley H."/>
            <person name="Henderson C."/>
            <person name="Gordon D."/>
            <person name="Auger K."/>
            <person name="Wright D."/>
            <person name="Collins J."/>
            <person name="Raisen C."/>
            <person name="Dyer L."/>
            <person name="Leung K."/>
            <person name="Robertson L."/>
            <person name="Ambridge K."/>
            <person name="Leongamornlert D."/>
            <person name="McGuire S."/>
            <person name="Gilderthorp R."/>
            <person name="Griffiths C."/>
            <person name="Manthravadi D."/>
            <person name="Nichol S."/>
            <person name="Barker G."/>
            <person name="Whitehead S."/>
            <person name="Kay M."/>
            <person name="Brown J."/>
            <person name="Murnane C."/>
            <person name="Gray E."/>
            <person name="Humphries M."/>
            <person name="Sycamore N."/>
            <person name="Barker D."/>
            <person name="Saunders D."/>
            <person name="Wallis J."/>
            <person name="Babbage A."/>
            <person name="Hammond S."/>
            <person name="Mashreghi-Mohammadi M."/>
            <person name="Barr L."/>
            <person name="Martin S."/>
            <person name="Wray P."/>
            <person name="Ellington A."/>
            <person name="Matthews N."/>
            <person name="Ellwood M."/>
            <person name="Woodmansey R."/>
            <person name="Clark G."/>
            <person name="Cooper J."/>
            <person name="Cooper J."/>
            <person name="Tromans A."/>
            <person name="Grafham D."/>
            <person name="Skuce C."/>
            <person name="Pandian R."/>
            <person name="Andrews R."/>
            <person name="Harrison E."/>
            <person name="Kimberley A."/>
            <person name="Garnett J."/>
            <person name="Fosker N."/>
            <person name="Hall R."/>
            <person name="Garner P."/>
            <person name="Kelly D."/>
            <person name="Bird C."/>
            <person name="Palmer S."/>
            <person name="Gehring I."/>
            <person name="Berger A."/>
            <person name="Dooley C.M."/>
            <person name="Ersan-Urun Z."/>
            <person name="Eser C."/>
            <person name="Geiger H."/>
            <person name="Geisler M."/>
            <person name="Karotki L."/>
            <person name="Kirn A."/>
            <person name="Konantz J."/>
            <person name="Konantz M."/>
            <person name="Oberlander M."/>
            <person name="Rudolph-Geiger S."/>
            <person name="Teucke M."/>
            <person name="Lanz C."/>
            <person name="Raddatz G."/>
            <person name="Osoegawa K."/>
            <person name="Zhu B."/>
            <person name="Rapp A."/>
            <person name="Widaa S."/>
            <person name="Langford C."/>
            <person name="Yang F."/>
            <person name="Schuster S.C."/>
            <person name="Carter N.P."/>
            <person name="Harrow J."/>
            <person name="Ning Z."/>
            <person name="Herrero J."/>
            <person name="Searle S.M."/>
            <person name="Enright A."/>
            <person name="Geisler R."/>
            <person name="Plasterk R.H."/>
            <person name="Lee C."/>
            <person name="Westerfield M."/>
            <person name="de Jong P.J."/>
            <person name="Zon L.I."/>
            <person name="Postlethwait J.H."/>
            <person name="Nusslein-Volhard C."/>
            <person name="Hubbard T.J."/>
            <person name="Roest Crollius H."/>
            <person name="Rogers J."/>
            <person name="Stemple D.L."/>
        </authorList>
    </citation>
    <scope>NUCLEOTIDE SEQUENCE [LARGE SCALE GENOMIC DNA]</scope>
    <source>
        <strain evidence="7">Tuebingen</strain>
    </source>
</reference>
<dbReference type="GO" id="GO:0016020">
    <property type="term" value="C:membrane"/>
    <property type="evidence" value="ECO:0007669"/>
    <property type="project" value="UniProtKB-SubCell"/>
</dbReference>
<dbReference type="RefSeq" id="NP_956664.2">
    <property type="nucleotide sequence ID" value="NM_200370.2"/>
</dbReference>
<evidence type="ECO:0000256" key="6">
    <source>
        <dbReference type="SAM" id="Phobius"/>
    </source>
</evidence>
<feature type="transmembrane region" description="Helical" evidence="6">
    <location>
        <begin position="15"/>
        <end position="33"/>
    </location>
</feature>
<dbReference type="CTD" id="80195"/>
<evidence type="ECO:0000256" key="4">
    <source>
        <dbReference type="ARBA" id="ARBA00023136"/>
    </source>
</evidence>
<feature type="transmembrane region" description="Helical" evidence="6">
    <location>
        <begin position="95"/>
        <end position="113"/>
    </location>
</feature>
<dbReference type="InterPro" id="IPR028110">
    <property type="entry name" value="TMEM254"/>
</dbReference>
<evidence type="ECO:0000313" key="8">
    <source>
        <dbReference type="RefSeq" id="NP_956664.2"/>
    </source>
</evidence>
<reference evidence="8 9" key="3">
    <citation type="journal article" date="2016" name="BMC Genomics">
        <title>Gene evolution and gene expression after whole genome duplication in fish: the PhyloFish database.</title>
        <authorList>
            <person name="Pasquier J."/>
            <person name="Cabau C."/>
            <person name="Nguyen T."/>
            <person name="Jouanno E."/>
            <person name="Severac D."/>
            <person name="Braasch I."/>
            <person name="Journot L."/>
            <person name="Pontarotti P."/>
            <person name="Klopp C."/>
            <person name="Postlethwait J.H."/>
            <person name="Guiguen Y."/>
            <person name="Bobe J."/>
        </authorList>
    </citation>
    <scope>NUCLEOTIDE SEQUENCE</scope>
    <source>
        <strain evidence="8">Tuebingen</strain>
    </source>
</reference>
<evidence type="ECO:0000256" key="5">
    <source>
        <dbReference type="ARBA" id="ARBA00034834"/>
    </source>
</evidence>
<keyword evidence="4 6" id="KW-0472">Membrane</keyword>
<dbReference type="Proteomes" id="UP000000437">
    <property type="component" value="Chromosome 13"/>
</dbReference>
<evidence type="ECO:0000313" key="9">
    <source>
        <dbReference type="RefSeq" id="XP_068081045.1"/>
    </source>
</evidence>
<evidence type="ECO:0000256" key="1">
    <source>
        <dbReference type="ARBA" id="ARBA00004141"/>
    </source>
</evidence>
<sequence>MAKTDGSSFFRRTSVFWMLTVSLALAFYTWTVFWPRDVPYGSLGPLGALANYMVEQHYTVMYYGWFFTWLIHLCEAMFALKLCSDKGIFSSSARLLWFVQTFLFGFASLGLLLKYKPDGRHKRH</sequence>
<dbReference type="AlphaFoldDB" id="A0AB32U5S7"/>
<organism evidence="7 9">
    <name type="scientific">Danio rerio</name>
    <name type="common">Zebrafish</name>
    <name type="synonym">Brachydanio rerio</name>
    <dbReference type="NCBI Taxonomy" id="7955"/>
    <lineage>
        <taxon>Eukaryota</taxon>
        <taxon>Metazoa</taxon>
        <taxon>Chordata</taxon>
        <taxon>Craniata</taxon>
        <taxon>Vertebrata</taxon>
        <taxon>Euteleostomi</taxon>
        <taxon>Actinopterygii</taxon>
        <taxon>Neopterygii</taxon>
        <taxon>Teleostei</taxon>
        <taxon>Ostariophysi</taxon>
        <taxon>Cypriniformes</taxon>
        <taxon>Danionidae</taxon>
        <taxon>Danioninae</taxon>
        <taxon>Danio</taxon>
    </lineage>
</organism>
<protein>
    <recommendedName>
        <fullName evidence="5">Transmembrane protein 254</fullName>
    </recommendedName>
</protein>
<evidence type="ECO:0000313" key="7">
    <source>
        <dbReference type="Proteomes" id="UP000000437"/>
    </source>
</evidence>
<keyword evidence="2 6" id="KW-0812">Transmembrane</keyword>
<comment type="subcellular location">
    <subcellularLocation>
        <location evidence="1">Membrane</location>
        <topology evidence="1">Multi-pass membrane protein</topology>
    </subcellularLocation>
</comment>
<accession>A0AB32U5S7</accession>
<dbReference type="PANTHER" id="PTHR34104:SF3">
    <property type="entry name" value="TRANSMEMBRANE PROTEIN 254"/>
    <property type="match status" value="1"/>
</dbReference>
<dbReference type="ZFIN" id="ZDB-GENE-040426-1348">
    <property type="gene designation" value="tmem254"/>
</dbReference>
<evidence type="ECO:0000256" key="2">
    <source>
        <dbReference type="ARBA" id="ARBA00022692"/>
    </source>
</evidence>
<dbReference type="PANTHER" id="PTHR34104">
    <property type="entry name" value="TRANSMEMBRANE PROTEIN 254"/>
    <property type="match status" value="1"/>
</dbReference>
<keyword evidence="3 6" id="KW-1133">Transmembrane helix</keyword>
<keyword evidence="7" id="KW-1185">Reference proteome</keyword>
<feature type="transmembrane region" description="Helical" evidence="6">
    <location>
        <begin position="62"/>
        <end position="83"/>
    </location>
</feature>
<dbReference type="KEGG" id="dre:393341"/>
<name>A0AB32U5S7_DANRE</name>
<reference evidence="8 9" key="5">
    <citation type="submission" date="2025-04" db="UniProtKB">
        <authorList>
            <consortium name="RefSeq"/>
        </authorList>
    </citation>
    <scope>IDENTIFICATION</scope>
    <source>
        <strain evidence="8">Tuebingen</strain>
    </source>
</reference>
<dbReference type="RefSeq" id="XP_068081045.1">
    <property type="nucleotide sequence ID" value="XM_068224944.1"/>
</dbReference>
<evidence type="ECO:0000313" key="10">
    <source>
        <dbReference type="ZFIN" id="ZDB-GENE-040426-1348"/>
    </source>
</evidence>
<evidence type="ECO:0000256" key="3">
    <source>
        <dbReference type="ARBA" id="ARBA00022989"/>
    </source>
</evidence>
<reference evidence="8" key="1">
    <citation type="journal article" date="2005" name="Dev. Dyn.">
        <title>Microarray analysis of zebrafish cloche mutant using amplified cDNA and identification of potential downstream target genes.</title>
        <authorList>
            <person name="Qian F."/>
            <person name="Zhen F."/>
            <person name="Ong C."/>
            <person name="Jin S.W."/>
            <person name="Meng Soo H."/>
            <person name="Stainier D.Y."/>
            <person name="Lin S."/>
            <person name="Peng J."/>
            <person name="Wen Z."/>
        </authorList>
    </citation>
    <scope>NUCLEOTIDE SEQUENCE</scope>
    <source>
        <strain evidence="8">Tuebingen</strain>
    </source>
</reference>
<reference evidence="8" key="4">
    <citation type="journal article" date="2016" name="Nature">
        <title>Cloche is a bHLH-PAS transcription factor that drives haemato-vascular specification.</title>
        <authorList>
            <person name="Reischauer S."/>
            <person name="Stone O.A."/>
            <person name="Villasenor A."/>
            <person name="Chi N."/>
            <person name="Jin S.W."/>
            <person name="Martin M."/>
            <person name="Lee M.T."/>
            <person name="Fukuda N."/>
            <person name="Marass M."/>
            <person name="Witty A."/>
            <person name="Fiddes I."/>
            <person name="Kuo T."/>
            <person name="Chung W.S."/>
            <person name="Salek S."/>
            <person name="Lerrigo R."/>
            <person name="Alsio J."/>
            <person name="Luo S."/>
            <person name="Tworus D."/>
            <person name="Augustine S.M."/>
            <person name="Mucenieks S."/>
            <person name="Nystedt B."/>
            <person name="Giraldez A.J."/>
            <person name="Schroth G.P."/>
            <person name="Andersson O."/>
            <person name="Stainier D.Y."/>
        </authorList>
    </citation>
    <scope>NUCLEOTIDE SEQUENCE</scope>
    <source>
        <strain evidence="8">Tuebingen</strain>
    </source>
</reference>
<dbReference type="Pfam" id="PF14934">
    <property type="entry name" value="TMEM254"/>
    <property type="match status" value="1"/>
</dbReference>
<gene>
    <name evidence="8 9 10" type="primary">tmem254</name>
    <name evidence="8 9" type="synonym">zgc:64043</name>
</gene>